<dbReference type="HOGENOM" id="CLU_145918_0_3_5"/>
<evidence type="ECO:0000256" key="3">
    <source>
        <dbReference type="ARBA" id="ARBA00022722"/>
    </source>
</evidence>
<dbReference type="KEGG" id="efk:P856_609"/>
<dbReference type="HAMAP" id="MF_00337">
    <property type="entry name" value="Exonuc_7_S"/>
    <property type="match status" value="1"/>
</dbReference>
<dbReference type="Proteomes" id="UP000018700">
    <property type="component" value="Chromosome"/>
</dbReference>
<keyword evidence="3 6" id="KW-0540">Nuclease</keyword>
<comment type="function">
    <text evidence="6">Bidirectionally degrades single-stranded DNA into large acid-insoluble oligonucleotides, which are then degraded further into small acid-soluble oligonucleotides.</text>
</comment>
<dbReference type="NCBIfam" id="TIGR01280">
    <property type="entry name" value="xseB"/>
    <property type="match status" value="1"/>
</dbReference>
<gene>
    <name evidence="6 7" type="primary">xseB</name>
    <name evidence="7" type="ORF">P856_609</name>
</gene>
<dbReference type="GO" id="GO:0008855">
    <property type="term" value="F:exodeoxyribonuclease VII activity"/>
    <property type="evidence" value="ECO:0007669"/>
    <property type="project" value="UniProtKB-UniRule"/>
</dbReference>
<keyword evidence="5 6" id="KW-0269">Exonuclease</keyword>
<name>V9TWX3_9PROT</name>
<dbReference type="GO" id="GO:0006308">
    <property type="term" value="P:DNA catabolic process"/>
    <property type="evidence" value="ECO:0007669"/>
    <property type="project" value="UniProtKB-UniRule"/>
</dbReference>
<comment type="catalytic activity">
    <reaction evidence="6">
        <text>Exonucleolytic cleavage in either 5'- to 3'- or 3'- to 5'-direction to yield nucleoside 5'-phosphates.</text>
        <dbReference type="EC" id="3.1.11.6"/>
    </reaction>
</comment>
<reference evidence="7 8" key="1">
    <citation type="journal article" date="2013" name="PLoS ONE">
        <title>Bacterial endosymbiosis in a chordate host: long-term co-evolution and conservation of secondary metabolism.</title>
        <authorList>
            <person name="Kwan J.C."/>
            <person name="Schmidt E.W."/>
        </authorList>
    </citation>
    <scope>NUCLEOTIDE SEQUENCE [LARGE SCALE GENOMIC DNA]</scope>
    <source>
        <strain evidence="8">faulkneri L5</strain>
    </source>
</reference>
<comment type="subcellular location">
    <subcellularLocation>
        <location evidence="6">Cytoplasm</location>
    </subcellularLocation>
</comment>
<accession>V9TWX3</accession>
<dbReference type="EMBL" id="CP006745">
    <property type="protein sequence ID" value="AHC73820.1"/>
    <property type="molecule type" value="Genomic_DNA"/>
</dbReference>
<evidence type="ECO:0000256" key="6">
    <source>
        <dbReference type="HAMAP-Rule" id="MF_00337"/>
    </source>
</evidence>
<sequence length="82" mass="9185">MMYNLFQPSEPIDTITFENALCELEVIVDNLQQGESSLHDTIAAYDRGIALKRYCKNELKKVLLKAKQVSLNEGIQPSGNAD</sequence>
<evidence type="ECO:0000256" key="1">
    <source>
        <dbReference type="ARBA" id="ARBA00009998"/>
    </source>
</evidence>
<proteinExistence type="inferred from homology"/>
<evidence type="ECO:0000256" key="5">
    <source>
        <dbReference type="ARBA" id="ARBA00022839"/>
    </source>
</evidence>
<dbReference type="eggNOG" id="COG1722">
    <property type="taxonomic scope" value="Bacteria"/>
</dbReference>
<dbReference type="Gene3D" id="1.10.287.1040">
    <property type="entry name" value="Exonuclease VII, small subunit"/>
    <property type="match status" value="1"/>
</dbReference>
<organism evidence="7 8">
    <name type="scientific">Candidatus Endolissoclinum faulkneri L5</name>
    <dbReference type="NCBI Taxonomy" id="1401328"/>
    <lineage>
        <taxon>Bacteria</taxon>
        <taxon>Pseudomonadati</taxon>
        <taxon>Pseudomonadota</taxon>
        <taxon>Alphaproteobacteria</taxon>
        <taxon>Rhodospirillales</taxon>
        <taxon>Rhodospirillaceae</taxon>
        <taxon>Candidatus Endolissoclinum</taxon>
    </lineage>
</organism>
<protein>
    <recommendedName>
        <fullName evidence="6">Exodeoxyribonuclease 7 small subunit</fullName>
        <ecNumber evidence="6">3.1.11.6</ecNumber>
    </recommendedName>
    <alternativeName>
        <fullName evidence="6">Exodeoxyribonuclease VII small subunit</fullName>
        <shortName evidence="6">Exonuclease VII small subunit</shortName>
    </alternativeName>
</protein>
<dbReference type="GO" id="GO:0009318">
    <property type="term" value="C:exodeoxyribonuclease VII complex"/>
    <property type="evidence" value="ECO:0007669"/>
    <property type="project" value="UniProtKB-UniRule"/>
</dbReference>
<dbReference type="SUPFAM" id="SSF116842">
    <property type="entry name" value="XseB-like"/>
    <property type="match status" value="1"/>
</dbReference>
<keyword evidence="8" id="KW-1185">Reference proteome</keyword>
<evidence type="ECO:0000313" key="8">
    <source>
        <dbReference type="Proteomes" id="UP000018700"/>
    </source>
</evidence>
<dbReference type="PANTHER" id="PTHR34137:SF1">
    <property type="entry name" value="EXODEOXYRIBONUCLEASE 7 SMALL SUBUNIT"/>
    <property type="match status" value="1"/>
</dbReference>
<dbReference type="STRING" id="1401328.P856_609"/>
<comment type="subunit">
    <text evidence="6">Heterooligomer composed of large and small subunits.</text>
</comment>
<comment type="similarity">
    <text evidence="1 6">Belongs to the XseB family.</text>
</comment>
<dbReference type="Pfam" id="PF02609">
    <property type="entry name" value="Exonuc_VII_S"/>
    <property type="match status" value="1"/>
</dbReference>
<keyword evidence="4 6" id="KW-0378">Hydrolase</keyword>
<dbReference type="InterPro" id="IPR037004">
    <property type="entry name" value="Exonuc_VII_ssu_sf"/>
</dbReference>
<evidence type="ECO:0000256" key="2">
    <source>
        <dbReference type="ARBA" id="ARBA00022490"/>
    </source>
</evidence>
<keyword evidence="2 6" id="KW-0963">Cytoplasm</keyword>
<dbReference type="InterPro" id="IPR003761">
    <property type="entry name" value="Exonuc_VII_S"/>
</dbReference>
<evidence type="ECO:0000256" key="4">
    <source>
        <dbReference type="ARBA" id="ARBA00022801"/>
    </source>
</evidence>
<dbReference type="PANTHER" id="PTHR34137">
    <property type="entry name" value="EXODEOXYRIBONUCLEASE 7 SMALL SUBUNIT"/>
    <property type="match status" value="1"/>
</dbReference>
<dbReference type="EC" id="3.1.11.6" evidence="6"/>
<dbReference type="AlphaFoldDB" id="V9TWX3"/>
<evidence type="ECO:0000313" key="7">
    <source>
        <dbReference type="EMBL" id="AHC73820.1"/>
    </source>
</evidence>
<dbReference type="GO" id="GO:0005829">
    <property type="term" value="C:cytosol"/>
    <property type="evidence" value="ECO:0007669"/>
    <property type="project" value="TreeGrafter"/>
</dbReference>